<dbReference type="SUPFAM" id="SSF46785">
    <property type="entry name" value="Winged helix' DNA-binding domain"/>
    <property type="match status" value="1"/>
</dbReference>
<dbReference type="PANTHER" id="PTHR43132:SF2">
    <property type="entry name" value="ARSENICAL RESISTANCE OPERON REPRESSOR ARSR-RELATED"/>
    <property type="match status" value="1"/>
</dbReference>
<accession>G7RUZ8</accession>
<dbReference type="InterPro" id="IPR036390">
    <property type="entry name" value="WH_DNA-bd_sf"/>
</dbReference>
<proteinExistence type="predicted"/>
<organism evidence="5">
    <name type="scientific">Klebsiella pneumoniae</name>
    <dbReference type="NCBI Taxonomy" id="573"/>
    <lineage>
        <taxon>Bacteria</taxon>
        <taxon>Pseudomonadati</taxon>
        <taxon>Pseudomonadota</taxon>
        <taxon>Gammaproteobacteria</taxon>
        <taxon>Enterobacterales</taxon>
        <taxon>Enterobacteriaceae</taxon>
        <taxon>Klebsiella/Raoultella group</taxon>
        <taxon>Klebsiella</taxon>
        <taxon>Klebsiella pneumoniae complex</taxon>
    </lineage>
</organism>
<dbReference type="PANTHER" id="PTHR43132">
    <property type="entry name" value="ARSENICAL RESISTANCE OPERON REPRESSOR ARSR-RELATED"/>
    <property type="match status" value="1"/>
</dbReference>
<dbReference type="PROSITE" id="PS50987">
    <property type="entry name" value="HTH_ARSR_2"/>
    <property type="match status" value="1"/>
</dbReference>
<gene>
    <name evidence="5" type="primary">arsR2</name>
    <name evidence="5" type="ORF">PUUH_pUUH2392p0031</name>
</gene>
<dbReference type="InterPro" id="IPR001845">
    <property type="entry name" value="HTH_ArsR_DNA-bd_dom"/>
</dbReference>
<dbReference type="Pfam" id="PF12840">
    <property type="entry name" value="HTH_20"/>
    <property type="match status" value="1"/>
</dbReference>
<geneLocation type="plasmid" evidence="5">
    <name>pUUH239.2</name>
</geneLocation>
<keyword evidence="2 5" id="KW-0238">DNA-binding</keyword>
<evidence type="ECO:0000259" key="4">
    <source>
        <dbReference type="PROSITE" id="PS50987"/>
    </source>
</evidence>
<evidence type="ECO:0000313" key="8">
    <source>
        <dbReference type="EMBL" id="AGO62423.1"/>
    </source>
</evidence>
<dbReference type="EMBL" id="KF719972">
    <property type="protein sequence ID" value="AHG55964.1"/>
    <property type="molecule type" value="Genomic_DNA"/>
</dbReference>
<evidence type="ECO:0000313" key="6">
    <source>
        <dbReference type="EMBL" id="AEV55114.1"/>
    </source>
</evidence>
<name>G7RUZ8_KLEPN</name>
<geneLocation type="plasmid" evidence="11">
    <name>pKP02022</name>
</geneLocation>
<keyword evidence="5" id="KW-0614">Plasmid</keyword>
<feature type="domain" description="HTH arsR-type" evidence="4">
    <location>
        <begin position="35"/>
        <end position="132"/>
    </location>
</feature>
<evidence type="ECO:0000313" key="12">
    <source>
        <dbReference type="EMBL" id="CDY80045.1"/>
    </source>
</evidence>
<dbReference type="CDD" id="cd00090">
    <property type="entry name" value="HTH_ARSR"/>
    <property type="match status" value="1"/>
</dbReference>
<reference evidence="8" key="4">
    <citation type="journal article" date="2013" name="J. Antimicrob. Chemother.">
        <title>Reversion to susceptibility of a carbapenem-resistant clinical isolate of Klebsiella pneumoniae producing KPC-3.</title>
        <authorList>
            <person name="Villa L."/>
            <person name="Capone A."/>
            <person name="Fortini D."/>
            <person name="Dolejska M."/>
            <person name="Rodriguez I."/>
            <person name="Taglietti F."/>
            <person name="De Paolis P."/>
            <person name="Petrosillo N."/>
            <person name="Carattoli A."/>
        </authorList>
    </citation>
    <scope>NUCLEOTIDE SEQUENCE</scope>
    <source>
        <strain evidence="8">LS6</strain>
        <plasmid evidence="8">pKN-LS6</plasmid>
    </source>
</reference>
<dbReference type="EMBL" id="KF719970">
    <property type="protein sequence ID" value="AHG55547.1"/>
    <property type="molecule type" value="Genomic_DNA"/>
</dbReference>
<dbReference type="NCBIfam" id="NF033788">
    <property type="entry name" value="HTH_metalloreg"/>
    <property type="match status" value="1"/>
</dbReference>
<geneLocation type="plasmid" evidence="8">
    <name>pKN-LS6</name>
</geneLocation>
<geneLocation type="plasmid" evidence="6">
    <name>pKPN-IT</name>
</geneLocation>
<dbReference type="EMBL" id="JX430448">
    <property type="protein sequence ID" value="AGC23716.1"/>
    <property type="molecule type" value="Genomic_DNA"/>
</dbReference>
<dbReference type="EMBL" id="LM994717">
    <property type="protein sequence ID" value="CDY80045.1"/>
    <property type="molecule type" value="Genomic_DNA"/>
</dbReference>
<dbReference type="InterPro" id="IPR011991">
    <property type="entry name" value="ArsR-like_HTH"/>
</dbReference>
<evidence type="ECO:0000313" key="11">
    <source>
        <dbReference type="EMBL" id="AHG55964.1"/>
    </source>
</evidence>
<dbReference type="GO" id="GO:0003700">
    <property type="term" value="F:DNA-binding transcription factor activity"/>
    <property type="evidence" value="ECO:0007669"/>
    <property type="project" value="InterPro"/>
</dbReference>
<keyword evidence="1" id="KW-0805">Transcription regulation</keyword>
<reference evidence="5" key="2">
    <citation type="journal article" date="2012" name="J. Antimicrob. Chemother.">
        <title>Transfer of an Escherichia coli ST131 multiresistance cassette has created a Klebsiella pneumoniae-specific plasmid associated with a major nosocomial outbreak.</title>
        <authorList>
            <person name="Sandegren L."/>
            <person name="Linkevicius M."/>
            <person name="Lytsy B."/>
            <person name="Melhus A."/>
            <person name="Andersson D.I."/>
        </authorList>
    </citation>
    <scope>NUCLEOTIDE SEQUENCE</scope>
    <source>
        <strain evidence="5">U-0608239</strain>
        <plasmid evidence="5">pUUH239.2</plasmid>
    </source>
</reference>
<dbReference type="EMBL" id="JN233704">
    <property type="protein sequence ID" value="AEV55114.1"/>
    <property type="molecule type" value="Genomic_DNA"/>
</dbReference>
<sequence>MPRKCKAPEMESYYGRGCAHYIFLLFWKYRNKITRNGMELKIAAMVLKELGHTTRLDIYKTLVKAGRQGLPVGELQQHLAIPASTLSHHLSSLISVSLVRQERQGRTLFCHACYDNLAALIAFLTEECCADEYAPPGFMSPPEKK</sequence>
<dbReference type="EMBL" id="JX442974">
    <property type="protein sequence ID" value="AGO62423.1"/>
    <property type="molecule type" value="Genomic_DNA"/>
</dbReference>
<geneLocation type="plasmid" evidence="9">
    <name>pKP09085</name>
</geneLocation>
<geneLocation type="plasmid" evidence="10">
    <name>pKP007</name>
</geneLocation>
<protein>
    <submittedName>
        <fullName evidence="7">Arsenical resistance operon repressor, ArsR</fullName>
    </submittedName>
    <submittedName>
        <fullName evidence="5 9">DNA-binding transcriptional repressor</fullName>
    </submittedName>
    <submittedName>
        <fullName evidence="12">Putative DNA-binding transcriptional repressor ArsR</fullName>
    </submittedName>
    <submittedName>
        <fullName evidence="6">Transcriptional regulator, ArsR family</fullName>
    </submittedName>
</protein>
<evidence type="ECO:0000313" key="10">
    <source>
        <dbReference type="EMBL" id="AHG55749.1"/>
    </source>
</evidence>
<evidence type="ECO:0000313" key="9">
    <source>
        <dbReference type="EMBL" id="AHG55547.1"/>
    </source>
</evidence>
<evidence type="ECO:0000256" key="2">
    <source>
        <dbReference type="ARBA" id="ARBA00023125"/>
    </source>
</evidence>
<geneLocation type="plasmid" evidence="12">
    <name>pKp848CTX</name>
</geneLocation>
<dbReference type="GO" id="GO:0003677">
    <property type="term" value="F:DNA binding"/>
    <property type="evidence" value="ECO:0007669"/>
    <property type="project" value="UniProtKB-KW"/>
</dbReference>
<keyword evidence="3" id="KW-0804">Transcription</keyword>
<dbReference type="EMBL" id="KF719971">
    <property type="protein sequence ID" value="AHG55749.1"/>
    <property type="molecule type" value="Genomic_DNA"/>
</dbReference>
<evidence type="ECO:0000256" key="1">
    <source>
        <dbReference type="ARBA" id="ARBA00023015"/>
    </source>
</evidence>
<reference evidence="9" key="5">
    <citation type="journal article" date="2014" name="J. Antimicrob. Chemother.">
        <title>Single origin of three plasmids bearing blaCTX-M-15 from different Klebsiella pneumoniae clones.</title>
        <authorList>
            <person name="Shin J."/>
            <person name="Soo Ko K."/>
        </authorList>
    </citation>
    <scope>NUCLEOTIDE SEQUENCE</scope>
    <source>
        <strain evidence="11">ST15</strain>
        <strain evidence="10">ST23</strain>
        <strain evidence="9">ST48</strain>
        <plasmid evidence="10">pKP007</plasmid>
        <plasmid evidence="11">pKP02022</plasmid>
        <plasmid evidence="9">pKP09085</plasmid>
    </source>
</reference>
<reference evidence="7" key="3">
    <citation type="journal article" date="2013" name="Antimicrob. Agents Chemother.">
        <title>Complete sequence of a bla(KPC-2)-harboring IncFII(K1) plasmid from a Klebsiella pneumoniae sequence type 258 strain.</title>
        <authorList>
            <person name="Chen L."/>
            <person name="Chavda K.D."/>
            <person name="Melano R.G."/>
            <person name="Jacobs M.R."/>
            <person name="Levi M.H."/>
            <person name="Bonomo R.A."/>
            <person name="Kreiswirth B.N."/>
        </authorList>
    </citation>
    <scope>NUCLEOTIDE SEQUENCE</scope>
    <source>
        <strain evidence="7">BK32179</strain>
        <plasmid evidence="7">pBK32179</plasmid>
    </source>
</reference>
<reference evidence="6" key="1">
    <citation type="journal article" date="2012" name="Antimicrob. Agents Chemother.">
        <title>Klebsiella pneumoniae ST258 Producing KPC-3 Identified in Italy Carries Novel Plasmids and OmpK36/OmpK35 Porin Variants.</title>
        <authorList>
            <person name="Garcia-Fernandez A."/>
            <person name="Villa L."/>
            <person name="Carta C."/>
            <person name="Venditti C."/>
            <person name="Giordano A."/>
            <person name="Venditti M."/>
            <person name="Mancini C."/>
            <person name="Carattoli A."/>
        </authorList>
    </citation>
    <scope>NUCLEOTIDE SEQUENCE</scope>
    <source>
        <strain evidence="6">ST258</strain>
        <plasmid evidence="6">pKPN-IT</plasmid>
    </source>
</reference>
<dbReference type="InterPro" id="IPR036388">
    <property type="entry name" value="WH-like_DNA-bd_sf"/>
</dbReference>
<reference evidence="12" key="6">
    <citation type="journal article" date="2015" name="PLoS ONE">
        <title>Persistence of a pKPN3-Like CTX-M-15-Encoding IncFIIK Plasmid in a Klebsiella pneumonia ST17 Host during Two Years of Intestinal Colonization.</title>
        <authorList>
            <person name="Lohr I.H."/>
            <person name="Hulter N."/>
            <person name="Bernhoff E."/>
            <person name="Johnsen P.J."/>
            <person name="Sundsfjord A."/>
            <person name="Naseer U."/>
        </authorList>
    </citation>
    <scope>NUCLEOTIDE SEQUENCE [LARGE SCALE GENOMIC DNA]</scope>
    <source>
        <strain evidence="12">ST17 Kp848</strain>
        <plasmid evidence="12">pKp848CTX</plasmid>
    </source>
</reference>
<dbReference type="InterPro" id="IPR051011">
    <property type="entry name" value="Metal_resp_trans_reg"/>
</dbReference>
<evidence type="ECO:0000313" key="7">
    <source>
        <dbReference type="EMBL" id="AGC23716.1"/>
    </source>
</evidence>
<geneLocation type="plasmid" evidence="7">
    <name>pBK32179</name>
</geneLocation>
<evidence type="ECO:0000256" key="3">
    <source>
        <dbReference type="ARBA" id="ARBA00023163"/>
    </source>
</evidence>
<dbReference type="Gene3D" id="1.10.10.10">
    <property type="entry name" value="Winged helix-like DNA-binding domain superfamily/Winged helix DNA-binding domain"/>
    <property type="match status" value="1"/>
</dbReference>
<dbReference type="AlphaFoldDB" id="G7RUZ8"/>
<evidence type="ECO:0000313" key="5">
    <source>
        <dbReference type="EMBL" id="AET17103.1"/>
    </source>
</evidence>
<dbReference type="SMART" id="SM00418">
    <property type="entry name" value="HTH_ARSR"/>
    <property type="match status" value="1"/>
</dbReference>
<dbReference type="EMBL" id="CP002474">
    <property type="protein sequence ID" value="AET17103.1"/>
    <property type="molecule type" value="Genomic_DNA"/>
</dbReference>